<keyword evidence="3" id="KW-1185">Reference proteome</keyword>
<dbReference type="AlphaFoldDB" id="A0A8T2BT86"/>
<protein>
    <submittedName>
        <fullName evidence="2">Uncharacterized protein</fullName>
    </submittedName>
</protein>
<proteinExistence type="predicted"/>
<evidence type="ECO:0000256" key="1">
    <source>
        <dbReference type="SAM" id="MobiDB-lite"/>
    </source>
</evidence>
<reference evidence="2 3" key="1">
    <citation type="submission" date="2020-12" db="EMBL/GenBank/DDBJ databases">
        <title>Concerted genomic and epigenomic changes stabilize Arabidopsis allopolyploids.</title>
        <authorList>
            <person name="Chen Z."/>
        </authorList>
    </citation>
    <scope>NUCLEOTIDE SEQUENCE [LARGE SCALE GENOMIC DNA]</scope>
    <source>
        <strain evidence="2">As9502</strain>
        <tissue evidence="2">Leaf</tissue>
    </source>
</reference>
<organism evidence="2 3">
    <name type="scientific">Arabidopsis suecica</name>
    <name type="common">Swedish thale-cress</name>
    <name type="synonym">Cardaminopsis suecica</name>
    <dbReference type="NCBI Taxonomy" id="45249"/>
    <lineage>
        <taxon>Eukaryota</taxon>
        <taxon>Viridiplantae</taxon>
        <taxon>Streptophyta</taxon>
        <taxon>Embryophyta</taxon>
        <taxon>Tracheophyta</taxon>
        <taxon>Spermatophyta</taxon>
        <taxon>Magnoliopsida</taxon>
        <taxon>eudicotyledons</taxon>
        <taxon>Gunneridae</taxon>
        <taxon>Pentapetalae</taxon>
        <taxon>rosids</taxon>
        <taxon>malvids</taxon>
        <taxon>Brassicales</taxon>
        <taxon>Brassicaceae</taxon>
        <taxon>Camelineae</taxon>
        <taxon>Arabidopsis</taxon>
    </lineage>
</organism>
<evidence type="ECO:0000313" key="3">
    <source>
        <dbReference type="Proteomes" id="UP000694251"/>
    </source>
</evidence>
<feature type="compositionally biased region" description="Basic and acidic residues" evidence="1">
    <location>
        <begin position="21"/>
        <end position="33"/>
    </location>
</feature>
<comment type="caution">
    <text evidence="2">The sequence shown here is derived from an EMBL/GenBank/DDBJ whole genome shotgun (WGS) entry which is preliminary data.</text>
</comment>
<gene>
    <name evidence="2" type="ORF">ISN44_As07g028080</name>
</gene>
<dbReference type="Proteomes" id="UP000694251">
    <property type="component" value="Chromosome 7"/>
</dbReference>
<evidence type="ECO:0000313" key="2">
    <source>
        <dbReference type="EMBL" id="KAG7590677.1"/>
    </source>
</evidence>
<feature type="region of interest" description="Disordered" evidence="1">
    <location>
        <begin position="1"/>
        <end position="49"/>
    </location>
</feature>
<dbReference type="EMBL" id="JAEFBJ010000007">
    <property type="protein sequence ID" value="KAG7590677.1"/>
    <property type="molecule type" value="Genomic_DNA"/>
</dbReference>
<accession>A0A8T2BT86</accession>
<feature type="non-terminal residue" evidence="2">
    <location>
        <position position="49"/>
    </location>
</feature>
<feature type="non-terminal residue" evidence="2">
    <location>
        <position position="1"/>
    </location>
</feature>
<sequence>SSSYSSSPSPHKAPRKISKSHSPEEAFERKEKGAAATVAEAAHRHLARP</sequence>
<feature type="compositionally biased region" description="Low complexity" evidence="1">
    <location>
        <begin position="1"/>
        <end position="10"/>
    </location>
</feature>
<name>A0A8T2BT86_ARASU</name>